<sequence>MLQKGDAMKAEEWLTYFMKIYGRRPKMTEVDEAIQNGSLLANRAEVEALLPASKKGFWESLSQFVATHKVVASIVAVFCVTLLGGGVIFVWHSHNLQTQKQPSLTVASSNSQTFSLDKSKQSSSKASETSSSYSSQSQSASSVAKIPAMDVEAIRNGDFSSIEGDWVSDSGHVVTITKSGLTKSEETGSTDGKTVIKDFKGQPMFYFADNSPGHGVNPFVPVPANQAAPSPDNSVKDTDRLVQIPEFAGPGVVYTSYYRVKSKSQSSQNSPTNTTALWNSDKAAKLASYMVEFGHKMNQESYRRLTPNGSDDFYGAMSFAKNNRITVGEKTEQNAPMTNQQKVDVAFSDDGTGTADYIIVDSYGYAGSAMILYHFTIHKGQPVVLVSMQNQGNPENMYYMYPTNNKDIQEAFANIVNDK</sequence>
<feature type="region of interest" description="Disordered" evidence="1">
    <location>
        <begin position="117"/>
        <end position="137"/>
    </location>
</feature>
<evidence type="ECO:0000256" key="2">
    <source>
        <dbReference type="SAM" id="Phobius"/>
    </source>
</evidence>
<dbReference type="Pfam" id="PF15983">
    <property type="entry name" value="DUF4767"/>
    <property type="match status" value="1"/>
</dbReference>
<comment type="caution">
    <text evidence="5">The sequence shown here is derived from an EMBL/GenBank/DDBJ whole genome shotgun (WGS) entry which is preliminary data.</text>
</comment>
<accession>A0ABN0CG95</accession>
<evidence type="ECO:0000259" key="4">
    <source>
        <dbReference type="Pfam" id="PF19804"/>
    </source>
</evidence>
<dbReference type="InterPro" id="IPR046254">
    <property type="entry name" value="DUF6287"/>
</dbReference>
<dbReference type="EMBL" id="AEVI01000061">
    <property type="protein sequence ID" value="EFX95881.1"/>
    <property type="molecule type" value="Genomic_DNA"/>
</dbReference>
<reference evidence="5 6" key="1">
    <citation type="submission" date="2011-01" db="EMBL/GenBank/DDBJ databases">
        <authorList>
            <person name="Muzny D."/>
            <person name="Qin X."/>
            <person name="Buhay C."/>
            <person name="Dugan-Rocha S."/>
            <person name="Ding Y."/>
            <person name="Chen G."/>
            <person name="Hawes A."/>
            <person name="Holder M."/>
            <person name="Jhangiani S."/>
            <person name="Johnson A."/>
            <person name="Khan Z."/>
            <person name="Li Z."/>
            <person name="Liu W."/>
            <person name="Liu X."/>
            <person name="Perez L."/>
            <person name="Shen H."/>
            <person name="Wang Q."/>
            <person name="Watt J."/>
            <person name="Xi L."/>
            <person name="Xin Y."/>
            <person name="Zhou J."/>
            <person name="Deng J."/>
            <person name="Jiang H."/>
            <person name="Liu Y."/>
            <person name="Qu J."/>
            <person name="Song X.-Z."/>
            <person name="Zhang L."/>
            <person name="Villasana D."/>
            <person name="Johnson A."/>
            <person name="Liu J."/>
            <person name="Liyanage D."/>
            <person name="Lorensuhewa L."/>
            <person name="Robinson T."/>
            <person name="Song A."/>
            <person name="Song B.-B."/>
            <person name="Dinh H."/>
            <person name="Thornton R."/>
            <person name="Coyle M."/>
            <person name="Francisco L."/>
            <person name="Jackson L."/>
            <person name="Javaid M."/>
            <person name="Korchina V."/>
            <person name="Kovar C."/>
            <person name="Mata R."/>
            <person name="Mathew T."/>
            <person name="Ngo R."/>
            <person name="Nguyen L."/>
            <person name="Nguyen N."/>
            <person name="Okwuonu G."/>
            <person name="Ongeri F."/>
            <person name="Pham C."/>
            <person name="Simmons D."/>
            <person name="Wilczek-Boney K."/>
            <person name="Hale W."/>
            <person name="Jakkamsetti A."/>
            <person name="Pham P."/>
            <person name="Ruth R."/>
            <person name="San Lucas F."/>
            <person name="Warren J."/>
            <person name="Zhang J."/>
            <person name="Zhao Z."/>
            <person name="Zhou C."/>
            <person name="Zhu D."/>
            <person name="Lee S."/>
            <person name="Bess C."/>
            <person name="Blankenburg K."/>
            <person name="Forbes L."/>
            <person name="Fu Q."/>
            <person name="Gubbala S."/>
            <person name="Hirani K."/>
            <person name="Jayaseelan J.C."/>
            <person name="Lara F."/>
            <person name="Munidasa M."/>
            <person name="Palculict T."/>
            <person name="Patil S."/>
            <person name="Pu L.-L."/>
            <person name="Saada N."/>
            <person name="Tang L."/>
            <person name="Weissenberger G."/>
            <person name="Zhu Y."/>
            <person name="Hemphill L."/>
            <person name="Shang Y."/>
            <person name="Youmans B."/>
            <person name="Ayvaz T."/>
            <person name="Ross M."/>
            <person name="Santibanez J."/>
            <person name="Aqrawi P."/>
            <person name="Gross S."/>
            <person name="Joshi V."/>
            <person name="Fowler G."/>
            <person name="Nazareth L."/>
            <person name="Reid J."/>
            <person name="Worley K."/>
            <person name="Petrosino J."/>
            <person name="Highlander S."/>
            <person name="Gibbs R."/>
        </authorList>
    </citation>
    <scope>NUCLEOTIDE SEQUENCE [LARGE SCALE GENOMIC DNA]</scope>
    <source>
        <strain evidence="5 6">ATCC 49124</strain>
    </source>
</reference>
<feature type="transmembrane region" description="Helical" evidence="2">
    <location>
        <begin position="70"/>
        <end position="91"/>
    </location>
</feature>
<evidence type="ECO:0000259" key="3">
    <source>
        <dbReference type="Pfam" id="PF15983"/>
    </source>
</evidence>
<gene>
    <name evidence="5" type="ORF">HMPREF9425_1275</name>
</gene>
<feature type="domain" description="DUF6287" evidence="4">
    <location>
        <begin position="149"/>
        <end position="180"/>
    </location>
</feature>
<feature type="domain" description="DUF4767" evidence="3">
    <location>
        <begin position="276"/>
        <end position="416"/>
    </location>
</feature>
<keyword evidence="2" id="KW-0472">Membrane</keyword>
<dbReference type="Pfam" id="PF19804">
    <property type="entry name" value="DUF6287"/>
    <property type="match status" value="1"/>
</dbReference>
<organism evidence="5 6">
    <name type="scientific">Streptococcus vestibularis ATCC 49124</name>
    <dbReference type="NCBI Taxonomy" id="889206"/>
    <lineage>
        <taxon>Bacteria</taxon>
        <taxon>Bacillati</taxon>
        <taxon>Bacillota</taxon>
        <taxon>Bacilli</taxon>
        <taxon>Lactobacillales</taxon>
        <taxon>Streptococcaceae</taxon>
        <taxon>Streptococcus</taxon>
    </lineage>
</organism>
<name>A0ABN0CG95_STRVE</name>
<keyword evidence="2" id="KW-1133">Transmembrane helix</keyword>
<dbReference type="InterPro" id="IPR031927">
    <property type="entry name" value="DUF4767"/>
</dbReference>
<keyword evidence="6" id="KW-1185">Reference proteome</keyword>
<evidence type="ECO:0008006" key="7">
    <source>
        <dbReference type="Google" id="ProtNLM"/>
    </source>
</evidence>
<protein>
    <recommendedName>
        <fullName evidence="7">DUF4767 domain-containing protein</fullName>
    </recommendedName>
</protein>
<evidence type="ECO:0000313" key="5">
    <source>
        <dbReference type="EMBL" id="EFX95881.1"/>
    </source>
</evidence>
<feature type="compositionally biased region" description="Low complexity" evidence="1">
    <location>
        <begin position="121"/>
        <end position="137"/>
    </location>
</feature>
<evidence type="ECO:0000256" key="1">
    <source>
        <dbReference type="SAM" id="MobiDB-lite"/>
    </source>
</evidence>
<proteinExistence type="predicted"/>
<evidence type="ECO:0000313" key="6">
    <source>
        <dbReference type="Proteomes" id="UP000003697"/>
    </source>
</evidence>
<dbReference type="Proteomes" id="UP000003697">
    <property type="component" value="Unassembled WGS sequence"/>
</dbReference>
<keyword evidence="2" id="KW-0812">Transmembrane</keyword>